<organism evidence="4 5">
    <name type="scientific">Gordonia terrae</name>
    <dbReference type="NCBI Taxonomy" id="2055"/>
    <lineage>
        <taxon>Bacteria</taxon>
        <taxon>Bacillati</taxon>
        <taxon>Actinomycetota</taxon>
        <taxon>Actinomycetes</taxon>
        <taxon>Mycobacteriales</taxon>
        <taxon>Gordoniaceae</taxon>
        <taxon>Gordonia</taxon>
    </lineage>
</organism>
<dbReference type="InterPro" id="IPR029063">
    <property type="entry name" value="SAM-dependent_MTases_sf"/>
</dbReference>
<feature type="domain" description="23S rRNA (guanine(745)-N(1))-methyltransferase N-terminal" evidence="3">
    <location>
        <begin position="31"/>
        <end position="65"/>
    </location>
</feature>
<keyword evidence="4" id="KW-0489">Methyltransferase</keyword>
<dbReference type="Gene3D" id="3.40.50.150">
    <property type="entry name" value="Vaccinia Virus protein VP39"/>
    <property type="match status" value="1"/>
</dbReference>
<name>A0A2I1R1Q1_9ACTN</name>
<dbReference type="STRING" id="2055.BCM27_16995"/>
<evidence type="ECO:0000256" key="2">
    <source>
        <dbReference type="PIRSR" id="PIRSR018249-2"/>
    </source>
</evidence>
<dbReference type="SUPFAM" id="SSF53335">
    <property type="entry name" value="S-adenosyl-L-methionine-dependent methyltransferases"/>
    <property type="match status" value="1"/>
</dbReference>
<keyword evidence="4" id="KW-0808">Transferase</keyword>
<sequence length="323" mass="33672">MPHEGSSHEARADTPTPHRAHGLTSIVEILRCPVCTGPLSVDGTALRCPDAHSFDIARQGYVSLLDGRSGSLRADTAAMVAARARVHDAGFFAPVVDSVARLTAEFATGVPRPVILDAGAGGGHYLRAAAAASGTSDGVVESPVAGIGIDLSKYCARAIARGPHALAAVVGDVWRELPVVDDAVSVVLSVFAPRNASEFARVLTADGALIIVSPGPDHLSELIEPMEMLRVDAAKSARLHAALDDGFELVDEAPLRYTADVGAGIIGDLVAMGPSAFHSEEADIRSRADDFAGDGRVPVTVSVVVTTCRPIRGRRPDQRRTDS</sequence>
<evidence type="ECO:0000256" key="1">
    <source>
        <dbReference type="PIRSR" id="PIRSR018249-1"/>
    </source>
</evidence>
<gene>
    <name evidence="4" type="ORF">CYJ73_23860</name>
</gene>
<feature type="binding site" evidence="2">
    <location>
        <position position="218"/>
    </location>
    <ligand>
        <name>S-adenosyl-L-methionine</name>
        <dbReference type="ChEBI" id="CHEBI:59789"/>
    </ligand>
</feature>
<dbReference type="PIRSF" id="PIRSF018249">
    <property type="entry name" value="MyrA_prd"/>
    <property type="match status" value="1"/>
</dbReference>
<dbReference type="GO" id="GO:0046872">
    <property type="term" value="F:metal ion binding"/>
    <property type="evidence" value="ECO:0007669"/>
    <property type="project" value="UniProtKB-KW"/>
</dbReference>
<feature type="binding site" evidence="1">
    <location>
        <position position="48"/>
    </location>
    <ligand>
        <name>Zn(2+)</name>
        <dbReference type="ChEBI" id="CHEBI:29105"/>
    </ligand>
</feature>
<feature type="binding site" evidence="2">
    <location>
        <position position="92"/>
    </location>
    <ligand>
        <name>S-adenosyl-L-methionine</name>
        <dbReference type="ChEBI" id="CHEBI:59789"/>
    </ligand>
</feature>
<keyword evidence="2" id="KW-0949">S-adenosyl-L-methionine</keyword>
<dbReference type="Pfam" id="PF21302">
    <property type="entry name" value="Zn_ribbon_RlmA"/>
    <property type="match status" value="1"/>
</dbReference>
<dbReference type="AlphaFoldDB" id="A0A2I1R1Q1"/>
<protein>
    <submittedName>
        <fullName evidence="4">Methyltransferase type 11</fullName>
    </submittedName>
</protein>
<dbReference type="RefSeq" id="WP_101822782.1">
    <property type="nucleotide sequence ID" value="NZ_PKJC01000033.1"/>
</dbReference>
<evidence type="ECO:0000313" key="4">
    <source>
        <dbReference type="EMBL" id="PKZ63070.1"/>
    </source>
</evidence>
<feature type="binding site" evidence="1">
    <location>
        <position position="35"/>
    </location>
    <ligand>
        <name>Zn(2+)</name>
        <dbReference type="ChEBI" id="CHEBI:29105"/>
    </ligand>
</feature>
<dbReference type="InterPro" id="IPR048647">
    <property type="entry name" value="RlmA_N"/>
</dbReference>
<dbReference type="GO" id="GO:0008168">
    <property type="term" value="F:methyltransferase activity"/>
    <property type="evidence" value="ECO:0007669"/>
    <property type="project" value="UniProtKB-KW"/>
</dbReference>
<feature type="binding site" evidence="1">
    <location>
        <position position="32"/>
    </location>
    <ligand>
        <name>Zn(2+)</name>
        <dbReference type="ChEBI" id="CHEBI:29105"/>
    </ligand>
</feature>
<accession>A0A2I1R1Q1</accession>
<evidence type="ECO:0000313" key="5">
    <source>
        <dbReference type="Proteomes" id="UP000234662"/>
    </source>
</evidence>
<dbReference type="Proteomes" id="UP000234662">
    <property type="component" value="Unassembled WGS sequence"/>
</dbReference>
<comment type="caution">
    <text evidence="4">The sequence shown here is derived from an EMBL/GenBank/DDBJ whole genome shotgun (WGS) entry which is preliminary data.</text>
</comment>
<reference evidence="4 5" key="1">
    <citation type="submission" date="2017-12" db="EMBL/GenBank/DDBJ databases">
        <title>Phylogenetic diversity of female urinary microbiome.</title>
        <authorList>
            <person name="Thomas-White K."/>
            <person name="Wolfe A.J."/>
        </authorList>
    </citation>
    <scope>NUCLEOTIDE SEQUENCE [LARGE SCALE GENOMIC DNA]</scope>
    <source>
        <strain evidence="4 5">UMB0777</strain>
    </source>
</reference>
<keyword evidence="1" id="KW-0862">Zinc</keyword>
<dbReference type="EMBL" id="PKJC01000033">
    <property type="protein sequence ID" value="PKZ63070.1"/>
    <property type="molecule type" value="Genomic_DNA"/>
</dbReference>
<evidence type="ECO:0000259" key="3">
    <source>
        <dbReference type="Pfam" id="PF21302"/>
    </source>
</evidence>
<keyword evidence="1" id="KW-0479">Metal-binding</keyword>
<dbReference type="GO" id="GO:0032259">
    <property type="term" value="P:methylation"/>
    <property type="evidence" value="ECO:0007669"/>
    <property type="project" value="UniProtKB-KW"/>
</dbReference>
<proteinExistence type="predicted"/>
<feature type="binding site" evidence="1">
    <location>
        <position position="52"/>
    </location>
    <ligand>
        <name>Zn(2+)</name>
        <dbReference type="ChEBI" id="CHEBI:29105"/>
    </ligand>
</feature>
<dbReference type="InterPro" id="IPR016718">
    <property type="entry name" value="rRNA_m1G-MeTrfase_A_prd"/>
</dbReference>